<reference evidence="5 6" key="1">
    <citation type="submission" date="2021-01" db="EMBL/GenBank/DDBJ databases">
        <title>Whole genome shotgun sequence of Actinoplanes couchii NBRC 106145.</title>
        <authorList>
            <person name="Komaki H."/>
            <person name="Tamura T."/>
        </authorList>
    </citation>
    <scope>NUCLEOTIDE SEQUENCE [LARGE SCALE GENOMIC DNA]</scope>
    <source>
        <strain evidence="5 6">NBRC 106145</strain>
    </source>
</reference>
<dbReference type="CDD" id="cd05930">
    <property type="entry name" value="A_NRPS"/>
    <property type="match status" value="2"/>
</dbReference>
<dbReference type="Pfam" id="PF00668">
    <property type="entry name" value="Condensation"/>
    <property type="match status" value="2"/>
</dbReference>
<dbReference type="Gene3D" id="3.40.50.12780">
    <property type="entry name" value="N-terminal domain of ligase-like"/>
    <property type="match status" value="1"/>
</dbReference>
<organism evidence="5 6">
    <name type="scientific">Actinoplanes couchii</name>
    <dbReference type="NCBI Taxonomy" id="403638"/>
    <lineage>
        <taxon>Bacteria</taxon>
        <taxon>Bacillati</taxon>
        <taxon>Actinomycetota</taxon>
        <taxon>Actinomycetes</taxon>
        <taxon>Micromonosporales</taxon>
        <taxon>Micromonosporaceae</taxon>
        <taxon>Actinoplanes</taxon>
    </lineage>
</organism>
<dbReference type="Gene3D" id="2.30.38.10">
    <property type="entry name" value="Luciferase, Domain 3"/>
    <property type="match status" value="1"/>
</dbReference>
<dbReference type="InterPro" id="IPR025110">
    <property type="entry name" value="AMP-bd_C"/>
</dbReference>
<dbReference type="InterPro" id="IPR036736">
    <property type="entry name" value="ACP-like_sf"/>
</dbReference>
<sequence>MTYDVGDVQEIQALTPLQEGILFHGLLDDDDSIYVAQYRWTVRGEFDMDLFEKAWQIVIQRHDALRVSFEWEGIDQPVQIVWRRVGFAVDRRDLTGLPEDDQRKAIDAYAQEDLDRRYDLATAPLYRVTAFHTTEGTHVVWSFHQLLMDGWSLQTVYGELSRVYAALLTGREPDLPEPVQYSAYLAWLQGSEPDGADRFWRDALAGYEPAPLFGDGRTARWHTDGSRKLAVDAAGFQRIRSFAAAQRITVNTVVSGAWALLVALYSGTRDVVFGLSAAERPAELAGADRIVGVMLNSVPIRAEVRRGQTVGDWLRSLQAHQAEAREYGRAPLTDIHRWSGLATDASLFETMLAFENYPLAEATAAPVVEVGAVDYRTRVNYPLTLIAEFDQTLDLKINYDTRRFDEPTVDQLSRHLLAILDALVAEWDKPVAGLDVLTGADRRLLVEEWNATGADLGPDATLGELFERQAARSSGEVAVVCGTDRLTYAELNERANRLARHLRTLGAAPETVVAISLDRGVESVIAMLGVLKAGAAYAPIDPSYPLSRKAFMLADTRAAMVLTAEAEARELPEHDVPVVRIDADWPLIAEQEGGNLPSSARPGNLAYLIYTSGSTGIPKGVEITHRSVANYLRWWAGIIDGQGDGGVSHYSLAFDTTVRDTFCPLLAGQRLHILPAHEKSVIQAEPFLAEGERLSYLKMTPSELAAEERLTADQVADLTGILLVGGEAVLRSGLLAELAESPRVRLANHYGPTEGSIGTTFNWIDGAEQATGVLPIGRPLPNTTAYVLDDRARLLPVGVPGELYLGGVGVGRGYRGRAGLTAQKFVPDPFGAPGARLYRTGDLVRYRPDHNLEFLGRIDHQVKIRGHRVELGEIEVALSRHDGVSRAAVIVREDIPGDRRLVGYVVPADDSVDVPGLRGYLAESLPGYMVPSLIVAVDEIPMLASRKVDRSRLPVPVITRADEGYVAPSGPVQEVIAGIWADLLSADRIGAADDFFALGGHSLLVTRVMSRVREAFGVEVPFGALFDTPTVAGLAQVVSGMLAGGATAVLPPVVAVDRDQQLPLSFPQQRLWFLDQLIPGNPFYNLPAAYRLLGPLDVEALHRTVTAIVHRHEVLRTVFPAPSGGRPVQVVLPAGEVPMPVIEVAGETAEERLAEATRISSEEAARVFDLSAGPVFRATLLRISPTDHVFVMVIHHMVGDGWSSSLLAKELGAFYGAYATGSDPGLPPLPVQYADYAVWQREWLTETVIDAQLAYWRGKLTGMPAVLELPTDRLRPAVSTYEGSTRFFTLPRSVVDGLRAVAREHRATLYMVLLAAFKALLVRYTGQTDVVIGAPVANRRSAVLEDLVGFFINTLVLRTDCSGDPSFSELVERVRETTLGAYAHQDIPFERLVTALAPPRDLSRNPLVQVGFQLQNMPLGLLEMAELQSSFFMTGKLTTHLDVEVYLTEVPLDVEVPAEMLDILPPGAGDDLSGGLYGRVVYSTDLFDETTLDRMVAHFRRILDVVAASPGIRASEIDMLSDAERYRLTREWSTGPAVPDLSADTTVARMIERRAAETPQAIAVACGDDRLTYAKLNGRANRLAGYLRSIGAGPEKAVAVLLPRGVDAVVALLATFKSGGVYVPLDPSYPSPRIAYMLADTGAVALVTDDELAAGLPAHTARVVRTGVDLSAFSPADLPQLGGADNLAYVIYTSGSTGLPKGVEVPHRGLVSLVRYQADLFEISPDTRSSNAFGPAFDAALSATVLPLTQGGTLYIQPPDTYRYGAELARHIDANEVTALHLPVSVLKSLPESDLPSLRSIGTGAESVTPQVVRRWADRLRMYNCYGPTETTVVSVMGRCRPEMANGRTIPIGRPVAGTTVYVLDERMRLVPQGVPGELWIGGIGVTRGYRNSPGRTALSFRPDPYGTAPGARLYRTGDLVRYLADGRLEYLSRVDQQVKVRGHRIELGEVEAALARHPDVVDAVASVDENGPGGARLVAHVVTRDDTAELAEIRPFLRDALPGYMVPSVIVSIDAVPLLPSGKADRAALPPVEGIRPELAAGYVAPEGPLQLALADIWAGTLGLSGVGVNDDFFALGGHSMLIIQIIWQIKQRLGIELSFADIFESPTIADLSARIAELQAEDDNQ</sequence>
<dbReference type="InterPro" id="IPR009081">
    <property type="entry name" value="PP-bd_ACP"/>
</dbReference>
<dbReference type="InterPro" id="IPR020845">
    <property type="entry name" value="AMP-binding_CS"/>
</dbReference>
<keyword evidence="2" id="KW-0596">Phosphopantetheine</keyword>
<dbReference type="InterPro" id="IPR010071">
    <property type="entry name" value="AA_adenyl_dom"/>
</dbReference>
<evidence type="ECO:0000256" key="2">
    <source>
        <dbReference type="ARBA" id="ARBA00022450"/>
    </source>
</evidence>
<dbReference type="InterPro" id="IPR042099">
    <property type="entry name" value="ANL_N_sf"/>
</dbReference>
<dbReference type="NCBIfam" id="TIGR01733">
    <property type="entry name" value="AA-adenyl-dom"/>
    <property type="match status" value="2"/>
</dbReference>
<dbReference type="InterPro" id="IPR045851">
    <property type="entry name" value="AMP-bd_C_sf"/>
</dbReference>
<dbReference type="Pfam" id="PF13193">
    <property type="entry name" value="AMP-binding_C"/>
    <property type="match status" value="2"/>
</dbReference>
<gene>
    <name evidence="5" type="ORF">Aco03nite_098950</name>
</gene>
<dbReference type="SUPFAM" id="SSF56801">
    <property type="entry name" value="Acetyl-CoA synthetase-like"/>
    <property type="match status" value="2"/>
</dbReference>
<dbReference type="PROSITE" id="PS50075">
    <property type="entry name" value="CARRIER"/>
    <property type="match status" value="2"/>
</dbReference>
<evidence type="ECO:0000313" key="6">
    <source>
        <dbReference type="Proteomes" id="UP000612282"/>
    </source>
</evidence>
<dbReference type="InterPro" id="IPR000873">
    <property type="entry name" value="AMP-dep_synth/lig_dom"/>
</dbReference>
<dbReference type="Gene3D" id="1.10.1200.10">
    <property type="entry name" value="ACP-like"/>
    <property type="match status" value="2"/>
</dbReference>
<dbReference type="SUPFAM" id="SSF52777">
    <property type="entry name" value="CoA-dependent acyltransferases"/>
    <property type="match status" value="4"/>
</dbReference>
<evidence type="ECO:0000313" key="5">
    <source>
        <dbReference type="EMBL" id="GID61491.1"/>
    </source>
</evidence>
<dbReference type="Gene3D" id="3.40.50.980">
    <property type="match status" value="2"/>
</dbReference>
<dbReference type="Pfam" id="PF00501">
    <property type="entry name" value="AMP-binding"/>
    <property type="match status" value="2"/>
</dbReference>
<dbReference type="EMBL" id="BOMG01000128">
    <property type="protein sequence ID" value="GID61491.1"/>
    <property type="molecule type" value="Genomic_DNA"/>
</dbReference>
<dbReference type="Gene3D" id="3.30.300.30">
    <property type="match status" value="2"/>
</dbReference>
<dbReference type="Proteomes" id="UP000612282">
    <property type="component" value="Unassembled WGS sequence"/>
</dbReference>
<comment type="caution">
    <text evidence="5">The sequence shown here is derived from an EMBL/GenBank/DDBJ whole genome shotgun (WGS) entry which is preliminary data.</text>
</comment>
<dbReference type="Gene3D" id="3.30.559.10">
    <property type="entry name" value="Chloramphenicol acetyltransferase-like domain"/>
    <property type="match status" value="2"/>
</dbReference>
<evidence type="ECO:0000259" key="4">
    <source>
        <dbReference type="PROSITE" id="PS50075"/>
    </source>
</evidence>
<evidence type="ECO:0000256" key="3">
    <source>
        <dbReference type="ARBA" id="ARBA00022553"/>
    </source>
</evidence>
<keyword evidence="6" id="KW-1185">Reference proteome</keyword>
<keyword evidence="3" id="KW-0597">Phosphoprotein</keyword>
<dbReference type="SMART" id="SM00823">
    <property type="entry name" value="PKS_PP"/>
    <property type="match status" value="2"/>
</dbReference>
<dbReference type="PROSITE" id="PS00012">
    <property type="entry name" value="PHOSPHOPANTETHEINE"/>
    <property type="match status" value="1"/>
</dbReference>
<name>A0ABQ3XSK0_9ACTN</name>
<accession>A0ABQ3XSK0</accession>
<dbReference type="InterPro" id="IPR006162">
    <property type="entry name" value="Ppantetheine_attach_site"/>
</dbReference>
<dbReference type="CDD" id="cd19543">
    <property type="entry name" value="DCL_NRPS"/>
    <property type="match status" value="1"/>
</dbReference>
<dbReference type="InterPro" id="IPR020806">
    <property type="entry name" value="PKS_PP-bd"/>
</dbReference>
<dbReference type="InterPro" id="IPR023213">
    <property type="entry name" value="CAT-like_dom_sf"/>
</dbReference>
<evidence type="ECO:0000256" key="1">
    <source>
        <dbReference type="ARBA" id="ARBA00001957"/>
    </source>
</evidence>
<dbReference type="InterPro" id="IPR001242">
    <property type="entry name" value="Condensation_dom"/>
</dbReference>
<dbReference type="PANTHER" id="PTHR45527:SF1">
    <property type="entry name" value="FATTY ACID SYNTHASE"/>
    <property type="match status" value="1"/>
</dbReference>
<feature type="domain" description="Carrier" evidence="4">
    <location>
        <begin position="2046"/>
        <end position="2121"/>
    </location>
</feature>
<dbReference type="Pfam" id="PF00550">
    <property type="entry name" value="PP-binding"/>
    <property type="match status" value="2"/>
</dbReference>
<comment type="cofactor">
    <cofactor evidence="1">
        <name>pantetheine 4'-phosphate</name>
        <dbReference type="ChEBI" id="CHEBI:47942"/>
    </cofactor>
</comment>
<feature type="domain" description="Carrier" evidence="4">
    <location>
        <begin position="967"/>
        <end position="1042"/>
    </location>
</feature>
<proteinExistence type="predicted"/>
<dbReference type="Gene3D" id="3.30.559.30">
    <property type="entry name" value="Nonribosomal peptide synthetase, condensation domain"/>
    <property type="match status" value="2"/>
</dbReference>
<dbReference type="SUPFAM" id="SSF47336">
    <property type="entry name" value="ACP-like"/>
    <property type="match status" value="2"/>
</dbReference>
<dbReference type="RefSeq" id="WP_203809528.1">
    <property type="nucleotide sequence ID" value="NZ_BAAAQE010000015.1"/>
</dbReference>
<dbReference type="PANTHER" id="PTHR45527">
    <property type="entry name" value="NONRIBOSOMAL PEPTIDE SYNTHETASE"/>
    <property type="match status" value="1"/>
</dbReference>
<protein>
    <recommendedName>
        <fullName evidence="4">Carrier domain-containing protein</fullName>
    </recommendedName>
</protein>
<dbReference type="CDD" id="cd19531">
    <property type="entry name" value="LCL_NRPS-like"/>
    <property type="match status" value="1"/>
</dbReference>
<dbReference type="PROSITE" id="PS00455">
    <property type="entry name" value="AMP_BINDING"/>
    <property type="match status" value="2"/>
</dbReference>